<proteinExistence type="inferred from homology"/>
<keyword evidence="7" id="KW-0812">Transmembrane</keyword>
<feature type="transmembrane region" description="Helical" evidence="7">
    <location>
        <begin position="108"/>
        <end position="131"/>
    </location>
</feature>
<protein>
    <recommendedName>
        <fullName evidence="10">Peptidase M50 domain-containing protein</fullName>
    </recommendedName>
</protein>
<dbReference type="EMBL" id="JAFBIT010000001">
    <property type="protein sequence ID" value="MCF2651580.1"/>
    <property type="molecule type" value="Genomic_DNA"/>
</dbReference>
<evidence type="ECO:0008006" key="10">
    <source>
        <dbReference type="Google" id="ProtNLM"/>
    </source>
</evidence>
<keyword evidence="7" id="KW-0472">Membrane</keyword>
<keyword evidence="3" id="KW-0645">Protease</keyword>
<keyword evidence="9" id="KW-1185">Reference proteome</keyword>
<feature type="transmembrane region" description="Helical" evidence="7">
    <location>
        <begin position="143"/>
        <end position="165"/>
    </location>
</feature>
<reference evidence="8 9" key="1">
    <citation type="submission" date="2020-12" db="EMBL/GenBank/DDBJ databases">
        <title>Whole genome sequences of gut porcine anaerobes.</title>
        <authorList>
            <person name="Kubasova T."/>
            <person name="Jahodarova E."/>
            <person name="Rychlik I."/>
        </authorList>
    </citation>
    <scope>NUCLEOTIDE SEQUENCE [LARGE SCALE GENOMIC DNA]</scope>
    <source>
        <strain evidence="8 9">An867</strain>
    </source>
</reference>
<dbReference type="PANTHER" id="PTHR39188:SF3">
    <property type="entry name" value="STAGE IV SPORULATION PROTEIN FB"/>
    <property type="match status" value="1"/>
</dbReference>
<keyword evidence="6" id="KW-0482">Metalloprotease</keyword>
<keyword evidence="5" id="KW-0862">Zinc</keyword>
<evidence type="ECO:0000256" key="7">
    <source>
        <dbReference type="SAM" id="Phobius"/>
    </source>
</evidence>
<feature type="transmembrane region" description="Helical" evidence="7">
    <location>
        <begin position="171"/>
        <end position="188"/>
    </location>
</feature>
<sequence>MTFHIHNTEITVRFGFLAVLALMLCLDGGAHILPAALACFVHESGHLLAAKLCGMRVEAIRFGMLGIQMVGDAGSVSHLRRATVSLAGPLTNLLFFFVLWPAPQAYGAVQLLLFLFHILPAVPLDGGMALYSLLCSVCPEARAAAWVTASSVLLALGLGTLGFSILLRTRYNFTLLLLAMYILLYLALKRRGNLC</sequence>
<name>A0ABS9CLA4_9FIRM</name>
<evidence type="ECO:0000313" key="9">
    <source>
        <dbReference type="Proteomes" id="UP001299220"/>
    </source>
</evidence>
<evidence type="ECO:0000256" key="2">
    <source>
        <dbReference type="ARBA" id="ARBA00007931"/>
    </source>
</evidence>
<organism evidence="8 9">
    <name type="scientific">Anaeromassilibacillus senegalensis</name>
    <dbReference type="NCBI Taxonomy" id="1673717"/>
    <lineage>
        <taxon>Bacteria</taxon>
        <taxon>Bacillati</taxon>
        <taxon>Bacillota</taxon>
        <taxon>Clostridia</taxon>
        <taxon>Eubacteriales</taxon>
        <taxon>Acutalibacteraceae</taxon>
        <taxon>Anaeromassilibacillus</taxon>
    </lineage>
</organism>
<evidence type="ECO:0000256" key="3">
    <source>
        <dbReference type="ARBA" id="ARBA00022670"/>
    </source>
</evidence>
<keyword evidence="4" id="KW-0378">Hydrolase</keyword>
<gene>
    <name evidence="8" type="ORF">JQM67_03050</name>
</gene>
<comment type="cofactor">
    <cofactor evidence="1">
        <name>Zn(2+)</name>
        <dbReference type="ChEBI" id="CHEBI:29105"/>
    </cofactor>
</comment>
<evidence type="ECO:0000256" key="5">
    <source>
        <dbReference type="ARBA" id="ARBA00022833"/>
    </source>
</evidence>
<evidence type="ECO:0000256" key="4">
    <source>
        <dbReference type="ARBA" id="ARBA00022801"/>
    </source>
</evidence>
<evidence type="ECO:0000313" key="8">
    <source>
        <dbReference type="EMBL" id="MCF2651580.1"/>
    </source>
</evidence>
<comment type="similarity">
    <text evidence="2">Belongs to the peptidase M50B family.</text>
</comment>
<dbReference type="PANTHER" id="PTHR39188">
    <property type="entry name" value="MEMBRANE-ASSOCIATED ZINC METALLOPROTEASE M50B"/>
    <property type="match status" value="1"/>
</dbReference>
<keyword evidence="7" id="KW-1133">Transmembrane helix</keyword>
<dbReference type="Proteomes" id="UP001299220">
    <property type="component" value="Unassembled WGS sequence"/>
</dbReference>
<evidence type="ECO:0000256" key="6">
    <source>
        <dbReference type="ARBA" id="ARBA00023049"/>
    </source>
</evidence>
<dbReference type="RefSeq" id="WP_235322591.1">
    <property type="nucleotide sequence ID" value="NZ_JAFBIT010000001.1"/>
</dbReference>
<feature type="transmembrane region" description="Helical" evidence="7">
    <location>
        <begin position="82"/>
        <end position="102"/>
    </location>
</feature>
<evidence type="ECO:0000256" key="1">
    <source>
        <dbReference type="ARBA" id="ARBA00001947"/>
    </source>
</evidence>
<comment type="caution">
    <text evidence="8">The sequence shown here is derived from an EMBL/GenBank/DDBJ whole genome shotgun (WGS) entry which is preliminary data.</text>
</comment>
<accession>A0ABS9CLA4</accession>